<dbReference type="RefSeq" id="WP_269597233.1">
    <property type="nucleotide sequence ID" value="NZ_CP114584.1"/>
</dbReference>
<evidence type="ECO:0000313" key="3">
    <source>
        <dbReference type="Proteomes" id="UP001164676"/>
    </source>
</evidence>
<gene>
    <name evidence="2" type="ORF">N7E60_08985</name>
</gene>
<keyword evidence="1" id="KW-0472">Membrane</keyword>
<keyword evidence="1" id="KW-1133">Transmembrane helix</keyword>
<feature type="transmembrane region" description="Helical" evidence="1">
    <location>
        <begin position="7"/>
        <end position="26"/>
    </location>
</feature>
<protein>
    <submittedName>
        <fullName evidence="2">Uncharacterized protein</fullName>
    </submittedName>
</protein>
<sequence length="168" mass="19355">MGNLADVIHFISFSSIIFFVFIGLLAGTFTKFTLVVIGVLSYPAYLVLYGVELVFSWKENRKLFRFNLPRSGNLRYASHSLAAFFTITLVWPMVYALWFLPVSSLENMELMGNVVYEKLFPPILLFFHYAFLIGLYSISWRAEYDERSPLEKITALSIPAIWKSLKIS</sequence>
<dbReference type="Proteomes" id="UP001164676">
    <property type="component" value="Chromosome"/>
</dbReference>
<keyword evidence="3" id="KW-1185">Reference proteome</keyword>
<proteinExistence type="predicted"/>
<feature type="transmembrane region" description="Helical" evidence="1">
    <location>
        <begin position="119"/>
        <end position="138"/>
    </location>
</feature>
<evidence type="ECO:0000256" key="1">
    <source>
        <dbReference type="SAM" id="Phobius"/>
    </source>
</evidence>
<accession>A0ABY7L9D6</accession>
<dbReference type="EMBL" id="CP114584">
    <property type="protein sequence ID" value="WBA13863.1"/>
    <property type="molecule type" value="Genomic_DNA"/>
</dbReference>
<organism evidence="2 3">
    <name type="scientific">Salinivibrio proteolyticus</name>
    <dbReference type="NCBI Taxonomy" id="334715"/>
    <lineage>
        <taxon>Bacteria</taxon>
        <taxon>Pseudomonadati</taxon>
        <taxon>Pseudomonadota</taxon>
        <taxon>Gammaproteobacteria</taxon>
        <taxon>Vibrionales</taxon>
        <taxon>Vibrionaceae</taxon>
        <taxon>Salinivibrio</taxon>
    </lineage>
</organism>
<evidence type="ECO:0000313" key="2">
    <source>
        <dbReference type="EMBL" id="WBA13863.1"/>
    </source>
</evidence>
<feature type="transmembrane region" description="Helical" evidence="1">
    <location>
        <begin position="32"/>
        <end position="55"/>
    </location>
</feature>
<feature type="transmembrane region" description="Helical" evidence="1">
    <location>
        <begin position="76"/>
        <end position="99"/>
    </location>
</feature>
<reference evidence="2" key="1">
    <citation type="submission" date="2022-09" db="EMBL/GenBank/DDBJ databases">
        <authorList>
            <person name="Li Z.-J."/>
        </authorList>
    </citation>
    <scope>NUCLEOTIDE SEQUENCE</scope>
    <source>
        <strain evidence="2">TGB10</strain>
    </source>
</reference>
<keyword evidence="1" id="KW-0812">Transmembrane</keyword>
<name>A0ABY7L9D6_9GAMM</name>